<dbReference type="Proteomes" id="UP000281406">
    <property type="component" value="Unassembled WGS sequence"/>
</dbReference>
<comment type="caution">
    <text evidence="2">The sequence shown here is derived from an EMBL/GenBank/DDBJ whole genome shotgun (WGS) entry which is preliminary data.</text>
</comment>
<feature type="compositionally biased region" description="Basic and acidic residues" evidence="1">
    <location>
        <begin position="10"/>
        <end position="20"/>
    </location>
</feature>
<reference evidence="2 3" key="1">
    <citation type="submission" date="2018-10" db="EMBL/GenBank/DDBJ databases">
        <title>Genome assembly for a Yunnan-Guizhou Plateau 3E fish, Anabarilius grahami (Regan), and its evolutionary and genetic applications.</title>
        <authorList>
            <person name="Jiang W."/>
        </authorList>
    </citation>
    <scope>NUCLEOTIDE SEQUENCE [LARGE SCALE GENOMIC DNA]</scope>
    <source>
        <strain evidence="2">AG-KIZ</strain>
        <tissue evidence="2">Muscle</tissue>
    </source>
</reference>
<evidence type="ECO:0000313" key="2">
    <source>
        <dbReference type="EMBL" id="ROI60071.1"/>
    </source>
</evidence>
<gene>
    <name evidence="2" type="ORF">DPX16_0940</name>
</gene>
<keyword evidence="3" id="KW-1185">Reference proteome</keyword>
<evidence type="ECO:0000256" key="1">
    <source>
        <dbReference type="SAM" id="MobiDB-lite"/>
    </source>
</evidence>
<accession>A0A3N0XKW3</accession>
<dbReference type="EMBL" id="RJVU01070304">
    <property type="protein sequence ID" value="ROI60071.1"/>
    <property type="molecule type" value="Genomic_DNA"/>
</dbReference>
<proteinExistence type="predicted"/>
<feature type="region of interest" description="Disordered" evidence="1">
    <location>
        <begin position="1"/>
        <end position="24"/>
    </location>
</feature>
<protein>
    <submittedName>
        <fullName evidence="2">Uncharacterized protein</fullName>
    </submittedName>
</protein>
<feature type="region of interest" description="Disordered" evidence="1">
    <location>
        <begin position="40"/>
        <end position="89"/>
    </location>
</feature>
<organism evidence="2 3">
    <name type="scientific">Anabarilius grahami</name>
    <name type="common">Kanglang fish</name>
    <name type="synonym">Barilius grahami</name>
    <dbReference type="NCBI Taxonomy" id="495550"/>
    <lineage>
        <taxon>Eukaryota</taxon>
        <taxon>Metazoa</taxon>
        <taxon>Chordata</taxon>
        <taxon>Craniata</taxon>
        <taxon>Vertebrata</taxon>
        <taxon>Euteleostomi</taxon>
        <taxon>Actinopterygii</taxon>
        <taxon>Neopterygii</taxon>
        <taxon>Teleostei</taxon>
        <taxon>Ostariophysi</taxon>
        <taxon>Cypriniformes</taxon>
        <taxon>Xenocyprididae</taxon>
        <taxon>Xenocypridinae</taxon>
        <taxon>Xenocypridinae incertae sedis</taxon>
        <taxon>Anabarilius</taxon>
    </lineage>
</organism>
<dbReference type="AlphaFoldDB" id="A0A3N0XKW3"/>
<name>A0A3N0XKW3_ANAGA</name>
<sequence>MALNTVKNDALSRAESHVESYENSQRALLRQRLSAAAQDCFKLGTNSPGPSVPVRPRDLDSEKRRKRKRPRSPSGGHQKAADLKTEKQNFSLRSAVTECQALLEGKEHRIKKPECSVDDSASEGQSRKKFKHGHDFGSTFIKPQYCDGHQSGSLIPPVTSSSHNTRVSMVTPFRRDESIKTVNHPVMGHYGFTHSLRDPSFEGPPKKRFNREGIDQVSTLVPLWQQQTIEDMKRSAQRERQEAARVTHMGLDCNILAHRADSRVLQIYKELDRMWCF</sequence>
<evidence type="ECO:0000313" key="3">
    <source>
        <dbReference type="Proteomes" id="UP000281406"/>
    </source>
</evidence>